<keyword evidence="2" id="KW-0378">Hydrolase</keyword>
<dbReference type="InterPro" id="IPR008979">
    <property type="entry name" value="Galactose-bd-like_sf"/>
</dbReference>
<dbReference type="PANTHER" id="PTHR42732:SF1">
    <property type="entry name" value="BETA-MANNOSIDASE"/>
    <property type="match status" value="1"/>
</dbReference>
<evidence type="ECO:0000259" key="6">
    <source>
        <dbReference type="Pfam" id="PF16355"/>
    </source>
</evidence>
<feature type="domain" description="DUF4982" evidence="6">
    <location>
        <begin position="616"/>
        <end position="663"/>
    </location>
</feature>
<dbReference type="EMBL" id="DXAJ01000113">
    <property type="protein sequence ID" value="HJA03208.1"/>
    <property type="molecule type" value="Genomic_DNA"/>
</dbReference>
<dbReference type="SUPFAM" id="SSF51445">
    <property type="entry name" value="(Trans)glycosidases"/>
    <property type="match status" value="1"/>
</dbReference>
<comment type="caution">
    <text evidence="9">The sequence shown here is derived from an EMBL/GenBank/DDBJ whole genome shotgun (WGS) entry which is preliminary data.</text>
</comment>
<dbReference type="InterPro" id="IPR006102">
    <property type="entry name" value="Ig-like_GH2"/>
</dbReference>
<dbReference type="InterPro" id="IPR040605">
    <property type="entry name" value="Glyco_hydro2_dom5"/>
</dbReference>
<evidence type="ECO:0000259" key="4">
    <source>
        <dbReference type="Pfam" id="PF00703"/>
    </source>
</evidence>
<protein>
    <submittedName>
        <fullName evidence="9">DUF4982 domain-containing protein</fullName>
    </submittedName>
</protein>
<dbReference type="InterPro" id="IPR017853">
    <property type="entry name" value="GH"/>
</dbReference>
<dbReference type="SUPFAM" id="SSF49785">
    <property type="entry name" value="Galactose-binding domain-like"/>
    <property type="match status" value="1"/>
</dbReference>
<dbReference type="Pfam" id="PF18565">
    <property type="entry name" value="Glyco_hydro2_C5"/>
    <property type="match status" value="1"/>
</dbReference>
<comment type="similarity">
    <text evidence="1">Belongs to the glycosyl hydrolase 2 family.</text>
</comment>
<dbReference type="InterPro" id="IPR032311">
    <property type="entry name" value="DUF4982"/>
</dbReference>
<evidence type="ECO:0000259" key="5">
    <source>
        <dbReference type="Pfam" id="PF02836"/>
    </source>
</evidence>
<dbReference type="GO" id="GO:0004553">
    <property type="term" value="F:hydrolase activity, hydrolyzing O-glycosyl compounds"/>
    <property type="evidence" value="ECO:0007669"/>
    <property type="project" value="InterPro"/>
</dbReference>
<proteinExistence type="inferred from homology"/>
<dbReference type="Proteomes" id="UP000824221">
    <property type="component" value="Unassembled WGS sequence"/>
</dbReference>
<evidence type="ECO:0000259" key="8">
    <source>
        <dbReference type="Pfam" id="PF22666"/>
    </source>
</evidence>
<dbReference type="GO" id="GO:0005975">
    <property type="term" value="P:carbohydrate metabolic process"/>
    <property type="evidence" value="ECO:0007669"/>
    <property type="project" value="InterPro"/>
</dbReference>
<gene>
    <name evidence="9" type="ORF">H9797_07530</name>
</gene>
<feature type="domain" description="Glycoside hydrolase family 2 catalytic" evidence="5">
    <location>
        <begin position="244"/>
        <end position="407"/>
    </location>
</feature>
<evidence type="ECO:0000256" key="3">
    <source>
        <dbReference type="ARBA" id="ARBA00023295"/>
    </source>
</evidence>
<accession>A0A9D2H241</accession>
<dbReference type="Gene3D" id="2.60.120.260">
    <property type="entry name" value="Galactose-binding domain-like"/>
    <property type="match status" value="1"/>
</dbReference>
<dbReference type="Pfam" id="PF16355">
    <property type="entry name" value="DUF4982"/>
    <property type="match status" value="1"/>
</dbReference>
<evidence type="ECO:0000259" key="7">
    <source>
        <dbReference type="Pfam" id="PF18565"/>
    </source>
</evidence>
<dbReference type="SUPFAM" id="SSF49303">
    <property type="entry name" value="beta-Galactosidase/glucuronidase domain"/>
    <property type="match status" value="1"/>
</dbReference>
<evidence type="ECO:0000256" key="2">
    <source>
        <dbReference type="ARBA" id="ARBA00022801"/>
    </source>
</evidence>
<evidence type="ECO:0000313" key="10">
    <source>
        <dbReference type="Proteomes" id="UP000824221"/>
    </source>
</evidence>
<dbReference type="InterPro" id="IPR054593">
    <property type="entry name" value="Beta-mannosidase-like_N2"/>
</dbReference>
<dbReference type="PANTHER" id="PTHR42732">
    <property type="entry name" value="BETA-GALACTOSIDASE"/>
    <property type="match status" value="1"/>
</dbReference>
<evidence type="ECO:0000313" key="9">
    <source>
        <dbReference type="EMBL" id="HJA03208.1"/>
    </source>
</evidence>
<organism evidence="9 10">
    <name type="scientific">Candidatus Gallimonas gallistercoris</name>
    <dbReference type="NCBI Taxonomy" id="2838602"/>
    <lineage>
        <taxon>Bacteria</taxon>
        <taxon>Bacillati</taxon>
        <taxon>Bacillota</taxon>
        <taxon>Clostridia</taxon>
        <taxon>Candidatus Gallimonas</taxon>
    </lineage>
</organism>
<reference evidence="9" key="2">
    <citation type="submission" date="2021-04" db="EMBL/GenBank/DDBJ databases">
        <authorList>
            <person name="Gilroy R."/>
        </authorList>
    </citation>
    <scope>NUCLEOTIDE SEQUENCE</scope>
    <source>
        <strain evidence="9">CHK156-179</strain>
    </source>
</reference>
<dbReference type="InterPro" id="IPR006101">
    <property type="entry name" value="Glyco_hydro_2"/>
</dbReference>
<dbReference type="Pfam" id="PF22666">
    <property type="entry name" value="Glyco_hydro_2_N2"/>
    <property type="match status" value="1"/>
</dbReference>
<dbReference type="InterPro" id="IPR013783">
    <property type="entry name" value="Ig-like_fold"/>
</dbReference>
<dbReference type="InterPro" id="IPR006103">
    <property type="entry name" value="Glyco_hydro_2_cat"/>
</dbReference>
<feature type="domain" description="Glycoside hydrolase family 2 immunoglobulin-like beta-sandwich" evidence="4">
    <location>
        <begin position="186"/>
        <end position="236"/>
    </location>
</feature>
<dbReference type="Gene3D" id="2.60.40.10">
    <property type="entry name" value="Immunoglobulins"/>
    <property type="match status" value="3"/>
</dbReference>
<dbReference type="AlphaFoldDB" id="A0A9D2H241"/>
<name>A0A9D2H241_9FIRM</name>
<dbReference type="Pfam" id="PF00703">
    <property type="entry name" value="Glyco_hydro_2"/>
    <property type="match status" value="1"/>
</dbReference>
<dbReference type="PRINTS" id="PR00132">
    <property type="entry name" value="GLHYDRLASE2"/>
</dbReference>
<evidence type="ECO:0000256" key="1">
    <source>
        <dbReference type="ARBA" id="ARBA00007401"/>
    </source>
</evidence>
<dbReference type="Pfam" id="PF02836">
    <property type="entry name" value="Glyco_hydro_2_C"/>
    <property type="match status" value="1"/>
</dbReference>
<feature type="domain" description="Beta-mannosidase-like galactose-binding" evidence="8">
    <location>
        <begin position="48"/>
        <end position="128"/>
    </location>
</feature>
<feature type="domain" description="Glycoside hydrolase family 2" evidence="7">
    <location>
        <begin position="684"/>
        <end position="779"/>
    </location>
</feature>
<keyword evidence="3" id="KW-0326">Glycosidase</keyword>
<dbReference type="InterPro" id="IPR051913">
    <property type="entry name" value="GH2_Domain-Containing"/>
</dbReference>
<sequence>MKRISFNNDWHFTRLASGKTERVDLPHDATISEPRDPAIRIGYLCAFYHGGKYEYRKSFTLPREWAEKAVYLEFEGIYCRSEVFVNGSRISSLTNGYIGVSERIDHLLHAGENEVRVTVDTPYNDHSRWYQGSGIYRDVWLYVGEKEHIPPHALKVRTLSHAPAVIEANCRAEGELSYTVFDGATPDAHGKGSSARIEIPRAKLWSDETPHLYTLKAELYSGGVKCDEAEVKFGIRTLSWSAQEGFLVNGKRTLLRGGCIHCDNGVLGCVTTRQTELRRAQKIKSAGFNAVRSAHHPMSPALLEACDEAGLFVMDEAFDMWYRMKTRNDFSSAFCEEFPLILREMAAKDYNHPCVVLYSIGNEIPEIGSKKAIRFGKQMIGILREEDGTRSVLMCPSMRLAKDFLFNMPYHEVDEDEWLKDPVHQKEDFQHYVAVWTRGLKNVLSVFTYDEERKEQDERATKELYDLLDLAGYNYYGEYYEDLHKLHPERVIVGTETEGNKLSYHFEKMKKYPYVIGDFVWTLQDHLGECNCADLRYGDEPVEKDFPWVTNWCGKLDLIGDENITAHRYRMVWGLEKGICLAAQPPVHGGAEAKFSGDRETDAVMNWTFEGCEGNRTYIDAVTDAPFAEVLINGRSLGVQKTQDFRTRFFCTYEPGEVIGRGLDEQGDLLYETSLKTAGKGTKLTLSPDRKTLRADGQEMCFVYVSITDEAGNLKAAERLLKAKAEGAASLAGFGSAAYKSEHGFLEGIYETFGGRSLAVLRAGTKPGKAVLTVEGEGLCETLEIEVRA</sequence>
<reference evidence="9" key="1">
    <citation type="journal article" date="2021" name="PeerJ">
        <title>Extensive microbial diversity within the chicken gut microbiome revealed by metagenomics and culture.</title>
        <authorList>
            <person name="Gilroy R."/>
            <person name="Ravi A."/>
            <person name="Getino M."/>
            <person name="Pursley I."/>
            <person name="Horton D.L."/>
            <person name="Alikhan N.F."/>
            <person name="Baker D."/>
            <person name="Gharbi K."/>
            <person name="Hall N."/>
            <person name="Watson M."/>
            <person name="Adriaenssens E.M."/>
            <person name="Foster-Nyarko E."/>
            <person name="Jarju S."/>
            <person name="Secka A."/>
            <person name="Antonio M."/>
            <person name="Oren A."/>
            <person name="Chaudhuri R.R."/>
            <person name="La Ragione R."/>
            <person name="Hildebrand F."/>
            <person name="Pallen M.J."/>
        </authorList>
    </citation>
    <scope>NUCLEOTIDE SEQUENCE</scope>
    <source>
        <strain evidence="9">CHK156-179</strain>
    </source>
</reference>
<dbReference type="InterPro" id="IPR036156">
    <property type="entry name" value="Beta-gal/glucu_dom_sf"/>
</dbReference>
<dbReference type="Gene3D" id="3.20.20.80">
    <property type="entry name" value="Glycosidases"/>
    <property type="match status" value="1"/>
</dbReference>